<sequence>MFGKFKNRLSMIPGRISRPLCIHYAEMGL</sequence>
<reference evidence="1 2" key="1">
    <citation type="submission" date="2019-05" db="EMBL/GenBank/DDBJ databases">
        <title>Another draft genome of Portunus trituberculatus and its Hox gene families provides insights of decapod evolution.</title>
        <authorList>
            <person name="Jeong J.-H."/>
            <person name="Song I."/>
            <person name="Kim S."/>
            <person name="Choi T."/>
            <person name="Kim D."/>
            <person name="Ryu S."/>
            <person name="Kim W."/>
        </authorList>
    </citation>
    <scope>NUCLEOTIDE SEQUENCE [LARGE SCALE GENOMIC DNA]</scope>
    <source>
        <tissue evidence="1">Muscle</tissue>
    </source>
</reference>
<evidence type="ECO:0000313" key="1">
    <source>
        <dbReference type="EMBL" id="MPC33139.1"/>
    </source>
</evidence>
<evidence type="ECO:0000313" key="2">
    <source>
        <dbReference type="Proteomes" id="UP000324222"/>
    </source>
</evidence>
<comment type="caution">
    <text evidence="1">The sequence shown here is derived from an EMBL/GenBank/DDBJ whole genome shotgun (WGS) entry which is preliminary data.</text>
</comment>
<protein>
    <submittedName>
        <fullName evidence="1">Uncharacterized protein</fullName>
    </submittedName>
</protein>
<dbReference type="AlphaFoldDB" id="A0A5B7EIZ5"/>
<proteinExistence type="predicted"/>
<organism evidence="1 2">
    <name type="scientific">Portunus trituberculatus</name>
    <name type="common">Swimming crab</name>
    <name type="synonym">Neptunus trituberculatus</name>
    <dbReference type="NCBI Taxonomy" id="210409"/>
    <lineage>
        <taxon>Eukaryota</taxon>
        <taxon>Metazoa</taxon>
        <taxon>Ecdysozoa</taxon>
        <taxon>Arthropoda</taxon>
        <taxon>Crustacea</taxon>
        <taxon>Multicrustacea</taxon>
        <taxon>Malacostraca</taxon>
        <taxon>Eumalacostraca</taxon>
        <taxon>Eucarida</taxon>
        <taxon>Decapoda</taxon>
        <taxon>Pleocyemata</taxon>
        <taxon>Brachyura</taxon>
        <taxon>Eubrachyura</taxon>
        <taxon>Portunoidea</taxon>
        <taxon>Portunidae</taxon>
        <taxon>Portuninae</taxon>
        <taxon>Portunus</taxon>
    </lineage>
</organism>
<dbReference type="Proteomes" id="UP000324222">
    <property type="component" value="Unassembled WGS sequence"/>
</dbReference>
<accession>A0A5B7EIZ5</accession>
<gene>
    <name evidence="1" type="ORF">E2C01_026482</name>
</gene>
<dbReference type="EMBL" id="VSRR010002768">
    <property type="protein sequence ID" value="MPC33139.1"/>
    <property type="molecule type" value="Genomic_DNA"/>
</dbReference>
<name>A0A5B7EIZ5_PORTR</name>
<keyword evidence="2" id="KW-1185">Reference proteome</keyword>